<keyword evidence="8" id="KW-0805">Transcription regulation</keyword>
<evidence type="ECO:0000259" key="13">
    <source>
        <dbReference type="PROSITE" id="PS50157"/>
    </source>
</evidence>
<comment type="similarity">
    <text evidence="3">Belongs to the krueppel C2H2-type zinc-finger protein family.</text>
</comment>
<dbReference type="InParanoid" id="A0A6P7XK55"/>
<evidence type="ECO:0000313" key="15">
    <source>
        <dbReference type="Proteomes" id="UP000515156"/>
    </source>
</evidence>
<dbReference type="FunFam" id="3.30.160.60:FF:003095">
    <property type="match status" value="1"/>
</dbReference>
<proteinExistence type="inferred from homology"/>
<keyword evidence="4" id="KW-0479">Metal-binding</keyword>
<dbReference type="PROSITE" id="PS00028">
    <property type="entry name" value="ZINC_FINGER_C2H2_1"/>
    <property type="match status" value="3"/>
</dbReference>
<keyword evidence="6 12" id="KW-0863">Zinc-finger</keyword>
<dbReference type="PROSITE" id="PS50805">
    <property type="entry name" value="KRAB"/>
    <property type="match status" value="1"/>
</dbReference>
<feature type="domain" description="C2H2-type" evidence="13">
    <location>
        <begin position="149"/>
        <end position="176"/>
    </location>
</feature>
<dbReference type="SMART" id="SM00349">
    <property type="entry name" value="KRAB"/>
    <property type="match status" value="1"/>
</dbReference>
<evidence type="ECO:0000256" key="2">
    <source>
        <dbReference type="ARBA" id="ARBA00004123"/>
    </source>
</evidence>
<dbReference type="PROSITE" id="PS50157">
    <property type="entry name" value="ZINC_FINGER_C2H2_2"/>
    <property type="match status" value="4"/>
</dbReference>
<dbReference type="PANTHER" id="PTHR24381">
    <property type="entry name" value="ZINC FINGER PROTEIN"/>
    <property type="match status" value="1"/>
</dbReference>
<dbReference type="Gene3D" id="3.30.160.60">
    <property type="entry name" value="Classic Zinc Finger"/>
    <property type="match status" value="4"/>
</dbReference>
<organism evidence="15 16">
    <name type="scientific">Microcaecilia unicolor</name>
    <dbReference type="NCBI Taxonomy" id="1415580"/>
    <lineage>
        <taxon>Eukaryota</taxon>
        <taxon>Metazoa</taxon>
        <taxon>Chordata</taxon>
        <taxon>Craniata</taxon>
        <taxon>Vertebrata</taxon>
        <taxon>Euteleostomi</taxon>
        <taxon>Amphibia</taxon>
        <taxon>Gymnophiona</taxon>
        <taxon>Siphonopidae</taxon>
        <taxon>Microcaecilia</taxon>
    </lineage>
</organism>
<dbReference type="Gene3D" id="6.10.140.140">
    <property type="match status" value="1"/>
</dbReference>
<dbReference type="PANTHER" id="PTHR24381:SF433">
    <property type="entry name" value="GASTRULA ZINC FINGER PROTEIN XLCGF7.1-LIKE"/>
    <property type="match status" value="1"/>
</dbReference>
<evidence type="ECO:0000313" key="16">
    <source>
        <dbReference type="RefSeq" id="XP_030050689.1"/>
    </source>
</evidence>
<dbReference type="InterPro" id="IPR036236">
    <property type="entry name" value="Znf_C2H2_sf"/>
</dbReference>
<keyword evidence="5" id="KW-0677">Repeat</keyword>
<dbReference type="GO" id="GO:0005634">
    <property type="term" value="C:nucleus"/>
    <property type="evidence" value="ECO:0007669"/>
    <property type="project" value="UniProtKB-SubCell"/>
</dbReference>
<dbReference type="InterPro" id="IPR036051">
    <property type="entry name" value="KRAB_dom_sf"/>
</dbReference>
<dbReference type="OrthoDB" id="6077919at2759"/>
<dbReference type="RefSeq" id="XP_030050689.1">
    <property type="nucleotide sequence ID" value="XM_030194829.1"/>
</dbReference>
<dbReference type="Proteomes" id="UP000515156">
    <property type="component" value="Chromosome 1"/>
</dbReference>
<dbReference type="SUPFAM" id="SSF109640">
    <property type="entry name" value="KRAB domain (Kruppel-associated box)"/>
    <property type="match status" value="1"/>
</dbReference>
<dbReference type="FunFam" id="3.30.160.60:FF:000759">
    <property type="entry name" value="zinc finger protein 16"/>
    <property type="match status" value="1"/>
</dbReference>
<dbReference type="SMART" id="SM00355">
    <property type="entry name" value="ZnF_C2H2"/>
    <property type="match status" value="4"/>
</dbReference>
<reference evidence="16" key="1">
    <citation type="submission" date="2025-08" db="UniProtKB">
        <authorList>
            <consortium name="RefSeq"/>
        </authorList>
    </citation>
    <scope>IDENTIFICATION</scope>
</reference>
<dbReference type="GO" id="GO:0008270">
    <property type="term" value="F:zinc ion binding"/>
    <property type="evidence" value="ECO:0007669"/>
    <property type="project" value="UniProtKB-KW"/>
</dbReference>
<comment type="function">
    <text evidence="1">May be involved in transcriptional regulation.</text>
</comment>
<dbReference type="Pfam" id="PF00096">
    <property type="entry name" value="zf-C2H2"/>
    <property type="match status" value="4"/>
</dbReference>
<keyword evidence="10" id="KW-0804">Transcription</keyword>
<keyword evidence="11" id="KW-0539">Nucleus</keyword>
<sequence length="203" mass="23535">MAAGLCAQQEPVTFQDVTVYFSKEQWEYLDEGQKRLYREVMKENYETLISLGTDHNINSEVLSRIQENEKRHIWDPKESRERDVTHSYTGVKLFTCPDCGKSFSKKGTLMTHQRIHLAIKLFTCTECGKSFSQKQVLRNHKKIHGVKPFTCADCGKSFHYKGNLTVHERIHTGVKPYICAECGKSFSQKISLTIHQRTHTHRN</sequence>
<evidence type="ECO:0000256" key="3">
    <source>
        <dbReference type="ARBA" id="ARBA00006991"/>
    </source>
</evidence>
<dbReference type="KEGG" id="muo:115464446"/>
<evidence type="ECO:0000256" key="10">
    <source>
        <dbReference type="ARBA" id="ARBA00023163"/>
    </source>
</evidence>
<keyword evidence="15" id="KW-1185">Reference proteome</keyword>
<evidence type="ECO:0000256" key="8">
    <source>
        <dbReference type="ARBA" id="ARBA00023015"/>
    </source>
</evidence>
<evidence type="ECO:0000256" key="9">
    <source>
        <dbReference type="ARBA" id="ARBA00023125"/>
    </source>
</evidence>
<feature type="domain" description="C2H2-type" evidence="13">
    <location>
        <begin position="94"/>
        <end position="121"/>
    </location>
</feature>
<evidence type="ECO:0000256" key="11">
    <source>
        <dbReference type="ARBA" id="ARBA00023242"/>
    </source>
</evidence>
<evidence type="ECO:0000256" key="12">
    <source>
        <dbReference type="PROSITE-ProRule" id="PRU00042"/>
    </source>
</evidence>
<dbReference type="GO" id="GO:0000981">
    <property type="term" value="F:DNA-binding transcription factor activity, RNA polymerase II-specific"/>
    <property type="evidence" value="ECO:0007669"/>
    <property type="project" value="TreeGrafter"/>
</dbReference>
<evidence type="ECO:0000256" key="7">
    <source>
        <dbReference type="ARBA" id="ARBA00022833"/>
    </source>
</evidence>
<dbReference type="GeneID" id="115464446"/>
<name>A0A6P7XK55_9AMPH</name>
<protein>
    <submittedName>
        <fullName evidence="16">Zinc finger protein 214-like</fullName>
    </submittedName>
</protein>
<keyword evidence="9" id="KW-0238">DNA-binding</keyword>
<evidence type="ECO:0000259" key="14">
    <source>
        <dbReference type="PROSITE" id="PS50805"/>
    </source>
</evidence>
<dbReference type="FunFam" id="3.30.160.60:FF:000646">
    <property type="entry name" value="Myeloid zinc finger 1"/>
    <property type="match status" value="1"/>
</dbReference>
<keyword evidence="7" id="KW-0862">Zinc</keyword>
<dbReference type="GO" id="GO:0000977">
    <property type="term" value="F:RNA polymerase II transcription regulatory region sequence-specific DNA binding"/>
    <property type="evidence" value="ECO:0007669"/>
    <property type="project" value="TreeGrafter"/>
</dbReference>
<dbReference type="InterPro" id="IPR001909">
    <property type="entry name" value="KRAB"/>
</dbReference>
<feature type="domain" description="KRAB" evidence="14">
    <location>
        <begin position="12"/>
        <end position="84"/>
    </location>
</feature>
<evidence type="ECO:0000256" key="4">
    <source>
        <dbReference type="ARBA" id="ARBA00022723"/>
    </source>
</evidence>
<feature type="domain" description="C2H2-type" evidence="13">
    <location>
        <begin position="177"/>
        <end position="203"/>
    </location>
</feature>
<evidence type="ECO:0000256" key="5">
    <source>
        <dbReference type="ARBA" id="ARBA00022737"/>
    </source>
</evidence>
<dbReference type="Pfam" id="PF01352">
    <property type="entry name" value="KRAB"/>
    <property type="match status" value="1"/>
</dbReference>
<dbReference type="CDD" id="cd07765">
    <property type="entry name" value="KRAB_A-box"/>
    <property type="match status" value="1"/>
</dbReference>
<dbReference type="InterPro" id="IPR013087">
    <property type="entry name" value="Znf_C2H2_type"/>
</dbReference>
<dbReference type="SUPFAM" id="SSF57667">
    <property type="entry name" value="beta-beta-alpha zinc fingers"/>
    <property type="match status" value="2"/>
</dbReference>
<gene>
    <name evidence="16" type="primary">LOC115464446</name>
</gene>
<feature type="domain" description="C2H2-type" evidence="13">
    <location>
        <begin position="122"/>
        <end position="144"/>
    </location>
</feature>
<dbReference type="AlphaFoldDB" id="A0A6P7XK55"/>
<accession>A0A6P7XK55</accession>
<dbReference type="FunFam" id="3.30.160.60:FF:001854">
    <property type="entry name" value="Zinc finger protein"/>
    <property type="match status" value="1"/>
</dbReference>
<comment type="subcellular location">
    <subcellularLocation>
        <location evidence="2">Nucleus</location>
    </subcellularLocation>
</comment>
<evidence type="ECO:0000256" key="6">
    <source>
        <dbReference type="ARBA" id="ARBA00022771"/>
    </source>
</evidence>
<evidence type="ECO:0000256" key="1">
    <source>
        <dbReference type="ARBA" id="ARBA00003767"/>
    </source>
</evidence>